<dbReference type="Gene3D" id="3.60.21.10">
    <property type="match status" value="1"/>
</dbReference>
<dbReference type="PANTHER" id="PTHR33393:SF11">
    <property type="entry name" value="POLYGLUTAMINE SYNTHESIS ACCESSORY PROTEIN RV0574C-RELATED"/>
    <property type="match status" value="1"/>
</dbReference>
<evidence type="ECO:0000313" key="3">
    <source>
        <dbReference type="EMBL" id="MDX8473410.1"/>
    </source>
</evidence>
<comment type="caution">
    <text evidence="3">The sequence shown here is derived from an EMBL/GenBank/DDBJ whole genome shotgun (WGS) entry which is preliminary data.</text>
</comment>
<gene>
    <name evidence="3" type="ORF">RFM27_15125</name>
</gene>
<feature type="domain" description="Capsule synthesis protein CapA" evidence="2">
    <location>
        <begin position="11"/>
        <end position="292"/>
    </location>
</feature>
<evidence type="ECO:0000313" key="4">
    <source>
        <dbReference type="Proteomes" id="UP001271780"/>
    </source>
</evidence>
<evidence type="ECO:0000256" key="1">
    <source>
        <dbReference type="ARBA" id="ARBA00005662"/>
    </source>
</evidence>
<keyword evidence="4" id="KW-1185">Reference proteome</keyword>
<dbReference type="InterPro" id="IPR052169">
    <property type="entry name" value="CW_Biosynth-Accessory"/>
</dbReference>
<name>A0ABU4XF55_9HYPH</name>
<evidence type="ECO:0000259" key="2">
    <source>
        <dbReference type="SMART" id="SM00854"/>
    </source>
</evidence>
<dbReference type="SMART" id="SM00854">
    <property type="entry name" value="PGA_cap"/>
    <property type="match status" value="1"/>
</dbReference>
<dbReference type="GO" id="GO:0016787">
    <property type="term" value="F:hydrolase activity"/>
    <property type="evidence" value="ECO:0007669"/>
    <property type="project" value="UniProtKB-KW"/>
</dbReference>
<reference evidence="3 4" key="1">
    <citation type="submission" date="2023-08" db="EMBL/GenBank/DDBJ databases">
        <title>Implementing the SeqCode for naming new Mesorhizobium species isolated from Vachellia karroo root nodules.</title>
        <authorList>
            <person name="Van Lill M."/>
        </authorList>
    </citation>
    <scope>NUCLEOTIDE SEQUENCE [LARGE SCALE GENOMIC DNA]</scope>
    <source>
        <strain evidence="3 4">VK23A</strain>
    </source>
</reference>
<protein>
    <submittedName>
        <fullName evidence="3">CapA family protein</fullName>
        <ecNumber evidence="3">3.1.-.-</ecNumber>
    </submittedName>
</protein>
<dbReference type="EC" id="3.1.-.-" evidence="3"/>
<dbReference type="Pfam" id="PF09587">
    <property type="entry name" value="PGA_cap"/>
    <property type="match status" value="1"/>
</dbReference>
<comment type="similarity">
    <text evidence="1">Belongs to the CapA family.</text>
</comment>
<dbReference type="EMBL" id="JAVIIZ010000008">
    <property type="protein sequence ID" value="MDX8473410.1"/>
    <property type="molecule type" value="Genomic_DNA"/>
</dbReference>
<dbReference type="InterPro" id="IPR029052">
    <property type="entry name" value="Metallo-depent_PP-like"/>
</dbReference>
<dbReference type="CDD" id="cd07381">
    <property type="entry name" value="MPP_CapA"/>
    <property type="match status" value="1"/>
</dbReference>
<dbReference type="InterPro" id="IPR019079">
    <property type="entry name" value="Capsule_synth_CapA"/>
</dbReference>
<dbReference type="PANTHER" id="PTHR33393">
    <property type="entry name" value="POLYGLUTAMINE SYNTHESIS ACCESSORY PROTEIN RV0574C-RELATED"/>
    <property type="match status" value="1"/>
</dbReference>
<dbReference type="SUPFAM" id="SSF56300">
    <property type="entry name" value="Metallo-dependent phosphatases"/>
    <property type="match status" value="1"/>
</dbReference>
<accession>A0ABU4XF55</accession>
<dbReference type="RefSeq" id="WP_320316713.1">
    <property type="nucleotide sequence ID" value="NZ_JAVIIX010000006.1"/>
</dbReference>
<sequence>MMMARLVRVMRIFLCGDVMTGRGIDQALPHPCDPRLHERYVQSAIDYVRMAEEANQPIPTPVDFPYIWGAALQELERVRPDASIINLETSITRSDAYVAKGINYRMSPENADCLVAAGVDCCLLGNNHVLDWGRAGLLETLATLDSLQIKTAGAGRDAVQASAPAILADTDAGRALVFSFASKTSGVPRHWAATHDRAGVNFLPAFSDATVAAIAALVAAVRRENDAVVVSLHWGPNWGYDIPEEQRWFAHELIDRADISIVHGHSSHHAKSIEVYKNRLILYGCGDFLNDYEGIKGHGEFRPDLAVMYIADLGPGSDLFALELVPLQIRGFQLIQTANSDVAWLRQTLDRESRQFGTCVGTAPGGRLALSWPTM</sequence>
<keyword evidence="3" id="KW-0378">Hydrolase</keyword>
<dbReference type="Proteomes" id="UP001271780">
    <property type="component" value="Unassembled WGS sequence"/>
</dbReference>
<proteinExistence type="inferred from homology"/>
<organism evidence="3 4">
    <name type="scientific">Mesorhizobium dulcispinae</name>
    <dbReference type="NCBI Taxonomy" id="3072316"/>
    <lineage>
        <taxon>Bacteria</taxon>
        <taxon>Pseudomonadati</taxon>
        <taxon>Pseudomonadota</taxon>
        <taxon>Alphaproteobacteria</taxon>
        <taxon>Hyphomicrobiales</taxon>
        <taxon>Phyllobacteriaceae</taxon>
        <taxon>Mesorhizobium</taxon>
    </lineage>
</organism>